<comment type="caution">
    <text evidence="1">The sequence shown here is derived from an EMBL/GenBank/DDBJ whole genome shotgun (WGS) entry which is preliminary data.</text>
</comment>
<name>A0ABW1PJR6_9FLAO</name>
<dbReference type="EMBL" id="JBHSQB010000003">
    <property type="protein sequence ID" value="MFC6095216.1"/>
    <property type="molecule type" value="Genomic_DNA"/>
</dbReference>
<organism evidence="1 2">
    <name type="scientific">Flavobacterium qiangtangense</name>
    <dbReference type="NCBI Taxonomy" id="1442595"/>
    <lineage>
        <taxon>Bacteria</taxon>
        <taxon>Pseudomonadati</taxon>
        <taxon>Bacteroidota</taxon>
        <taxon>Flavobacteriia</taxon>
        <taxon>Flavobacteriales</taxon>
        <taxon>Flavobacteriaceae</taxon>
        <taxon>Flavobacterium</taxon>
    </lineage>
</organism>
<evidence type="ECO:0000313" key="1">
    <source>
        <dbReference type="EMBL" id="MFC6095216.1"/>
    </source>
</evidence>
<keyword evidence="2" id="KW-1185">Reference proteome</keyword>
<accession>A0ABW1PJR6</accession>
<sequence length="70" mass="7919">MKSRHCEEGSNHITFMDSDYKIASFLAMTDYSPSLNQTIHPPFAIVRFFLRLLDILVPATYGSSADCISF</sequence>
<gene>
    <name evidence="1" type="ORF">ACFPVY_01035</name>
</gene>
<dbReference type="RefSeq" id="WP_379789825.1">
    <property type="nucleotide sequence ID" value="NZ_JBHSQB010000003.1"/>
</dbReference>
<protein>
    <submittedName>
        <fullName evidence="1">Uncharacterized protein</fullName>
    </submittedName>
</protein>
<dbReference type="Proteomes" id="UP001596287">
    <property type="component" value="Unassembled WGS sequence"/>
</dbReference>
<evidence type="ECO:0000313" key="2">
    <source>
        <dbReference type="Proteomes" id="UP001596287"/>
    </source>
</evidence>
<proteinExistence type="predicted"/>
<reference evidence="2" key="1">
    <citation type="journal article" date="2019" name="Int. J. Syst. Evol. Microbiol.">
        <title>The Global Catalogue of Microorganisms (GCM) 10K type strain sequencing project: providing services to taxonomists for standard genome sequencing and annotation.</title>
        <authorList>
            <consortium name="The Broad Institute Genomics Platform"/>
            <consortium name="The Broad Institute Genome Sequencing Center for Infectious Disease"/>
            <person name="Wu L."/>
            <person name="Ma J."/>
        </authorList>
    </citation>
    <scope>NUCLEOTIDE SEQUENCE [LARGE SCALE GENOMIC DNA]</scope>
    <source>
        <strain evidence="2">CCUG 49679</strain>
    </source>
</reference>